<keyword evidence="3" id="KW-1185">Reference proteome</keyword>
<feature type="domain" description="AB hydrolase-1" evidence="1">
    <location>
        <begin position="11"/>
        <end position="155"/>
    </location>
</feature>
<dbReference type="AlphaFoldDB" id="A0A5Q2REG4"/>
<evidence type="ECO:0000313" key="3">
    <source>
        <dbReference type="Proteomes" id="UP000334019"/>
    </source>
</evidence>
<dbReference type="Proteomes" id="UP000334019">
    <property type="component" value="Chromosome"/>
</dbReference>
<dbReference type="KEGG" id="atq:GH723_02325"/>
<gene>
    <name evidence="2" type="ORF">GH723_02325</name>
</gene>
<dbReference type="GO" id="GO:0003824">
    <property type="term" value="F:catalytic activity"/>
    <property type="evidence" value="ECO:0007669"/>
    <property type="project" value="UniProtKB-ARBA"/>
</dbReference>
<evidence type="ECO:0000313" key="2">
    <source>
        <dbReference type="EMBL" id="QGG94033.1"/>
    </source>
</evidence>
<reference evidence="2 3" key="1">
    <citation type="submission" date="2019-11" db="EMBL/GenBank/DDBJ databases">
        <authorList>
            <person name="He Y."/>
        </authorList>
    </citation>
    <scope>NUCLEOTIDE SEQUENCE [LARGE SCALE GENOMIC DNA]</scope>
    <source>
        <strain evidence="2 3">SCSIO 58843</strain>
    </source>
</reference>
<dbReference type="EMBL" id="CP045851">
    <property type="protein sequence ID" value="QGG94033.1"/>
    <property type="molecule type" value="Genomic_DNA"/>
</dbReference>
<proteinExistence type="predicted"/>
<evidence type="ECO:0000259" key="1">
    <source>
        <dbReference type="Pfam" id="PF12697"/>
    </source>
</evidence>
<dbReference type="InterPro" id="IPR029058">
    <property type="entry name" value="AB_hydrolase_fold"/>
</dbReference>
<dbReference type="Pfam" id="PF12697">
    <property type="entry name" value="Abhydrolase_6"/>
    <property type="match status" value="1"/>
</dbReference>
<name>A0A5Q2REG4_9ACTN</name>
<accession>A0A5Q2REG4</accession>
<dbReference type="Gene3D" id="3.40.50.1820">
    <property type="entry name" value="alpha/beta hydrolase"/>
    <property type="match status" value="1"/>
</dbReference>
<dbReference type="InterPro" id="IPR000073">
    <property type="entry name" value="AB_hydrolase_1"/>
</dbReference>
<sequence>MGRHPADAAGRLAGAVLVATAARTVGRDLPAVLAERVLGDLSPAWTRTGRIGTSLARRSLGAGAHPAHAVAVRDLLHATPGSVRVACLLAMARMDLVGLAGAEIPATVLVGSRDLLTPPRSARALTSAWPGAEMTMLPGAGHMLPIERPDDVVEAILARIPPARRPPRDGGRQRHALAGVGHAVSGVGDLADHEVLARVGALDGEQCDEPGISACMPPMAENGGGPWAPPSK</sequence>
<dbReference type="SUPFAM" id="SSF53474">
    <property type="entry name" value="alpha/beta-Hydrolases"/>
    <property type="match status" value="1"/>
</dbReference>
<organism evidence="2 3">
    <name type="scientific">Actinomarinicola tropica</name>
    <dbReference type="NCBI Taxonomy" id="2789776"/>
    <lineage>
        <taxon>Bacteria</taxon>
        <taxon>Bacillati</taxon>
        <taxon>Actinomycetota</taxon>
        <taxon>Acidimicrobiia</taxon>
        <taxon>Acidimicrobiales</taxon>
        <taxon>Iamiaceae</taxon>
        <taxon>Actinomarinicola</taxon>
    </lineage>
</organism>
<protein>
    <recommendedName>
        <fullName evidence="1">AB hydrolase-1 domain-containing protein</fullName>
    </recommendedName>
</protein>